<reference evidence="2" key="1">
    <citation type="submission" date="2021-09" db="EMBL/GenBank/DDBJ databases">
        <authorList>
            <person name="Wu T."/>
            <person name="Guo S.Z."/>
        </authorList>
    </citation>
    <scope>NUCLEOTIDE SEQUENCE</scope>
    <source>
        <strain evidence="2">RSS-23</strain>
    </source>
</reference>
<feature type="transmembrane region" description="Helical" evidence="1">
    <location>
        <begin position="80"/>
        <end position="101"/>
    </location>
</feature>
<evidence type="ECO:0000313" key="2">
    <source>
        <dbReference type="EMBL" id="MBZ4186891.1"/>
    </source>
</evidence>
<dbReference type="Pfam" id="PF03988">
    <property type="entry name" value="DUF347"/>
    <property type="match status" value="4"/>
</dbReference>
<accession>A0ABS7TGA5</accession>
<feature type="transmembrane region" description="Helical" evidence="1">
    <location>
        <begin position="233"/>
        <end position="252"/>
    </location>
</feature>
<feature type="transmembrane region" description="Helical" evidence="1">
    <location>
        <begin position="201"/>
        <end position="221"/>
    </location>
</feature>
<evidence type="ECO:0000256" key="1">
    <source>
        <dbReference type="SAM" id="Phobius"/>
    </source>
</evidence>
<name>A0ABS7TGA5_9GAMM</name>
<dbReference type="Proteomes" id="UP001430290">
    <property type="component" value="Unassembled WGS sequence"/>
</dbReference>
<evidence type="ECO:0008006" key="4">
    <source>
        <dbReference type="Google" id="ProtNLM"/>
    </source>
</evidence>
<feature type="transmembrane region" description="Helical" evidence="1">
    <location>
        <begin position="54"/>
        <end position="73"/>
    </location>
</feature>
<dbReference type="InterPro" id="IPR007136">
    <property type="entry name" value="DUF347"/>
</dbReference>
<sequence length="261" mass="27574">MHTPTSQPLAKVPAVTLLFWLIKIAATTLGETGGDAVTMSWLGEAGTQTHANGYLIGTGIFTVLFAFAVWLQLRAKQFNPWLYWFAILASTTVGTTLADFADRSLGIGYSGGSGVLLLLLLGTLWAWKRMLGTVSVASVASPQAEGFYWLTIMCSQTLGTALGDWVADTQGLGYTGGIAIFGGALALVAILYWSKKVSPTLLFWAAFILTRPLGAVLGDFLDKPLASGGLALSRTSATAALLVFVGAAVLLFPQRAAERTH</sequence>
<organism evidence="2 3">
    <name type="scientific">Thermomonas beijingensis</name>
    <dbReference type="NCBI Taxonomy" id="2872701"/>
    <lineage>
        <taxon>Bacteria</taxon>
        <taxon>Pseudomonadati</taxon>
        <taxon>Pseudomonadota</taxon>
        <taxon>Gammaproteobacteria</taxon>
        <taxon>Lysobacterales</taxon>
        <taxon>Lysobacteraceae</taxon>
        <taxon>Thermomonas</taxon>
    </lineage>
</organism>
<dbReference type="EMBL" id="JAIQDJ010000008">
    <property type="protein sequence ID" value="MBZ4186891.1"/>
    <property type="molecule type" value="Genomic_DNA"/>
</dbReference>
<keyword evidence="1" id="KW-1133">Transmembrane helix</keyword>
<keyword evidence="1" id="KW-0472">Membrane</keyword>
<evidence type="ECO:0000313" key="3">
    <source>
        <dbReference type="Proteomes" id="UP001430290"/>
    </source>
</evidence>
<protein>
    <recommendedName>
        <fullName evidence="4">Membrane-anchored protein</fullName>
    </recommendedName>
</protein>
<feature type="transmembrane region" description="Helical" evidence="1">
    <location>
        <begin position="107"/>
        <end position="127"/>
    </location>
</feature>
<proteinExistence type="predicted"/>
<keyword evidence="3" id="KW-1185">Reference proteome</keyword>
<feature type="transmembrane region" description="Helical" evidence="1">
    <location>
        <begin position="172"/>
        <end position="194"/>
    </location>
</feature>
<comment type="caution">
    <text evidence="2">The sequence shown here is derived from an EMBL/GenBank/DDBJ whole genome shotgun (WGS) entry which is preliminary data.</text>
</comment>
<gene>
    <name evidence="2" type="ORF">K7B09_11225</name>
</gene>
<keyword evidence="1" id="KW-0812">Transmembrane</keyword>